<evidence type="ECO:0000313" key="2">
    <source>
        <dbReference type="Proteomes" id="UP000001542"/>
    </source>
</evidence>
<dbReference type="KEGG" id="tva:4743544"/>
<reference evidence="1" key="2">
    <citation type="journal article" date="2007" name="Science">
        <title>Draft genome sequence of the sexually transmitted pathogen Trichomonas vaginalis.</title>
        <authorList>
            <person name="Carlton J.M."/>
            <person name="Hirt R.P."/>
            <person name="Silva J.C."/>
            <person name="Delcher A.L."/>
            <person name="Schatz M."/>
            <person name="Zhao Q."/>
            <person name="Wortman J.R."/>
            <person name="Bidwell S.L."/>
            <person name="Alsmark U.C.M."/>
            <person name="Besteiro S."/>
            <person name="Sicheritz-Ponten T."/>
            <person name="Noel C.J."/>
            <person name="Dacks J.B."/>
            <person name="Foster P.G."/>
            <person name="Simillion C."/>
            <person name="Van de Peer Y."/>
            <person name="Miranda-Saavedra D."/>
            <person name="Barton G.J."/>
            <person name="Westrop G.D."/>
            <person name="Mueller S."/>
            <person name="Dessi D."/>
            <person name="Fiori P.L."/>
            <person name="Ren Q."/>
            <person name="Paulsen I."/>
            <person name="Zhang H."/>
            <person name="Bastida-Corcuera F.D."/>
            <person name="Simoes-Barbosa A."/>
            <person name="Brown M.T."/>
            <person name="Hayes R.D."/>
            <person name="Mukherjee M."/>
            <person name="Okumura C.Y."/>
            <person name="Schneider R."/>
            <person name="Smith A.J."/>
            <person name="Vanacova S."/>
            <person name="Villalvazo M."/>
            <person name="Haas B.J."/>
            <person name="Pertea M."/>
            <person name="Feldblyum T.V."/>
            <person name="Utterback T.R."/>
            <person name="Shu C.L."/>
            <person name="Osoegawa K."/>
            <person name="de Jong P.J."/>
            <person name="Hrdy I."/>
            <person name="Horvathova L."/>
            <person name="Zubacova Z."/>
            <person name="Dolezal P."/>
            <person name="Malik S.B."/>
            <person name="Logsdon J.M. Jr."/>
            <person name="Henze K."/>
            <person name="Gupta A."/>
            <person name="Wang C.C."/>
            <person name="Dunne R.L."/>
            <person name="Upcroft J.A."/>
            <person name="Upcroft P."/>
            <person name="White O."/>
            <person name="Salzberg S.L."/>
            <person name="Tang P."/>
            <person name="Chiu C.-H."/>
            <person name="Lee Y.-S."/>
            <person name="Embley T.M."/>
            <person name="Coombs G.H."/>
            <person name="Mottram J.C."/>
            <person name="Tachezy J."/>
            <person name="Fraser-Liggett C.M."/>
            <person name="Johnson P.J."/>
        </authorList>
    </citation>
    <scope>NUCLEOTIDE SEQUENCE [LARGE SCALE GENOMIC DNA]</scope>
    <source>
        <strain evidence="1">G3</strain>
    </source>
</reference>
<dbReference type="EMBL" id="DS114795">
    <property type="protein sequence ID" value="EAX85901.1"/>
    <property type="molecule type" value="Genomic_DNA"/>
</dbReference>
<dbReference type="OrthoDB" id="10542760at2759"/>
<dbReference type="AlphaFoldDB" id="A2GAB8"/>
<keyword evidence="2" id="KW-1185">Reference proteome</keyword>
<accession>A2GAB8</accession>
<dbReference type="Proteomes" id="UP000001542">
    <property type="component" value="Unassembled WGS sequence"/>
</dbReference>
<name>A2GAB8_TRIV3</name>
<dbReference type="VEuPathDB" id="TrichDB:TVAG_446340"/>
<proteinExistence type="predicted"/>
<evidence type="ECO:0000313" key="1">
    <source>
        <dbReference type="EMBL" id="EAX85901.1"/>
    </source>
</evidence>
<dbReference type="VEuPathDB" id="TrichDB:TVAGG3_1033250"/>
<protein>
    <submittedName>
        <fullName evidence="1">Uncharacterized protein</fullName>
    </submittedName>
</protein>
<dbReference type="InParanoid" id="A2GAB8"/>
<gene>
    <name evidence="1" type="ORF">TVAG_446340</name>
</gene>
<sequence>MYQTTPTDDTNINSLDSTFNSEEIISILKPILAKNINSEKLKTNILSKVIKELKETSLAMKTDRINRRIQQITNMINDTSPNRRSDEEINMRLNAVLSEIFDILSFVQMLSGLNPQGAKDFKICVNFLEAFHFLYKIMQMIKWVRPIPRQVHALRDSFETSCMQIFTSILNQNIMNFDCQETLNNCLSILLEVDVKGVYSQNMIPPLRVYYEKIQYEAFKANPTIFQLNAVLGQAMRNRNLTDLTKYIDMLEVAPTDPRKVFILISKMGQMPELKQCVINAALKCRSPDALCQAYQFFHDNVEIQQQYLTVLANISSNWLNQLLTYLSRKFGPDSTDHISSEHQVRSSYSQMRKMVDRLGEEMKRYIFQTMAESDSLQSIFLLYKSGNIDLNSNDDMFKDLLLIFNLIPVQ</sequence>
<organism evidence="1 2">
    <name type="scientific">Trichomonas vaginalis (strain ATCC PRA-98 / G3)</name>
    <dbReference type="NCBI Taxonomy" id="412133"/>
    <lineage>
        <taxon>Eukaryota</taxon>
        <taxon>Metamonada</taxon>
        <taxon>Parabasalia</taxon>
        <taxon>Trichomonadida</taxon>
        <taxon>Trichomonadidae</taxon>
        <taxon>Trichomonas</taxon>
    </lineage>
</organism>
<dbReference type="SMR" id="A2GAB8"/>
<dbReference type="RefSeq" id="XP_001298831.1">
    <property type="nucleotide sequence ID" value="XM_001298830.1"/>
</dbReference>
<reference evidence="1" key="1">
    <citation type="submission" date="2006-10" db="EMBL/GenBank/DDBJ databases">
        <authorList>
            <person name="Amadeo P."/>
            <person name="Zhao Q."/>
            <person name="Wortman J."/>
            <person name="Fraser-Liggett C."/>
            <person name="Carlton J."/>
        </authorList>
    </citation>
    <scope>NUCLEOTIDE SEQUENCE</scope>
    <source>
        <strain evidence="1">G3</strain>
    </source>
</reference>